<evidence type="ECO:0000256" key="9">
    <source>
        <dbReference type="ARBA" id="ARBA00049940"/>
    </source>
</evidence>
<reference evidence="11 12" key="1">
    <citation type="submission" date="2018-04" db="EMBL/GenBank/DDBJ databases">
        <title>Camelliibacillus theae gen. nov., sp. nov., isolated from Pu'er tea.</title>
        <authorList>
            <person name="Niu L."/>
        </authorList>
    </citation>
    <scope>NUCLEOTIDE SEQUENCE [LARGE SCALE GENOMIC DNA]</scope>
    <source>
        <strain evidence="11 12">T8</strain>
    </source>
</reference>
<dbReference type="InterPro" id="IPR003691">
    <property type="entry name" value="FluC"/>
</dbReference>
<evidence type="ECO:0000313" key="12">
    <source>
        <dbReference type="Proteomes" id="UP000245998"/>
    </source>
</evidence>
<feature type="binding site" evidence="10">
    <location>
        <position position="78"/>
    </location>
    <ligand>
        <name>Na(+)</name>
        <dbReference type="ChEBI" id="CHEBI:29101"/>
        <note>structural</note>
    </ligand>
</feature>
<keyword evidence="10" id="KW-0813">Transport</keyword>
<evidence type="ECO:0000256" key="7">
    <source>
        <dbReference type="ARBA" id="ARBA00035120"/>
    </source>
</evidence>
<keyword evidence="10" id="KW-0915">Sodium</keyword>
<dbReference type="EMBL" id="QCZG01000021">
    <property type="protein sequence ID" value="PWA10691.1"/>
    <property type="molecule type" value="Genomic_DNA"/>
</dbReference>
<keyword evidence="4 10" id="KW-1133">Transmembrane helix</keyword>
<feature type="transmembrane region" description="Helical" evidence="10">
    <location>
        <begin position="38"/>
        <end position="56"/>
    </location>
</feature>
<evidence type="ECO:0000256" key="2">
    <source>
        <dbReference type="ARBA" id="ARBA00022475"/>
    </source>
</evidence>
<gene>
    <name evidence="10 11" type="primary">crcB</name>
    <name evidence="10" type="synonym">fluC</name>
    <name evidence="11" type="ORF">DCC39_11035</name>
</gene>
<dbReference type="Proteomes" id="UP000245998">
    <property type="component" value="Unassembled WGS sequence"/>
</dbReference>
<comment type="caution">
    <text evidence="11">The sequence shown here is derived from an EMBL/GenBank/DDBJ whole genome shotgun (WGS) entry which is preliminary data.</text>
</comment>
<sequence length="131" mass="13788">MPVMILVGIAGAIGAVLRYGLSFLLITSRVGSFPQATLAANLIGCFLLAFFTARFMGKRELSEKIKTAVTTGLLGSFTTFSTFSVETILLFQNKGIAAAFAYIAISSAGGLLLTILGFFLGKRLDAEGGRP</sequence>
<evidence type="ECO:0000256" key="10">
    <source>
        <dbReference type="HAMAP-Rule" id="MF_00454"/>
    </source>
</evidence>
<keyword evidence="12" id="KW-1185">Reference proteome</keyword>
<dbReference type="NCBIfam" id="TIGR00494">
    <property type="entry name" value="crcB"/>
    <property type="match status" value="1"/>
</dbReference>
<evidence type="ECO:0000256" key="8">
    <source>
        <dbReference type="ARBA" id="ARBA00035585"/>
    </source>
</evidence>
<dbReference type="GO" id="GO:0046872">
    <property type="term" value="F:metal ion binding"/>
    <property type="evidence" value="ECO:0007669"/>
    <property type="project" value="UniProtKB-KW"/>
</dbReference>
<keyword evidence="5 10" id="KW-0472">Membrane</keyword>
<dbReference type="HAMAP" id="MF_00454">
    <property type="entry name" value="FluC"/>
    <property type="match status" value="1"/>
</dbReference>
<keyword evidence="6 10" id="KW-0407">Ion channel</keyword>
<dbReference type="PANTHER" id="PTHR28259:SF1">
    <property type="entry name" value="FLUORIDE EXPORT PROTEIN 1-RELATED"/>
    <property type="match status" value="1"/>
</dbReference>
<comment type="catalytic activity">
    <reaction evidence="8">
        <text>fluoride(in) = fluoride(out)</text>
        <dbReference type="Rhea" id="RHEA:76159"/>
        <dbReference type="ChEBI" id="CHEBI:17051"/>
    </reaction>
    <physiologicalReaction direction="left-to-right" evidence="8">
        <dbReference type="Rhea" id="RHEA:76160"/>
    </physiologicalReaction>
</comment>
<proteinExistence type="inferred from homology"/>
<comment type="similarity">
    <text evidence="7 10">Belongs to the fluoride channel Fluc/FEX (TC 1.A.43) family.</text>
</comment>
<dbReference type="AlphaFoldDB" id="A0A2U1JZP5"/>
<dbReference type="OrthoDB" id="9799631at2"/>
<keyword evidence="2 10" id="KW-1003">Cell membrane</keyword>
<keyword evidence="10" id="KW-0479">Metal-binding</keyword>
<dbReference type="RefSeq" id="WP_116554955.1">
    <property type="nucleotide sequence ID" value="NZ_QCZG01000021.1"/>
</dbReference>
<evidence type="ECO:0000313" key="11">
    <source>
        <dbReference type="EMBL" id="PWA10691.1"/>
    </source>
</evidence>
<evidence type="ECO:0000256" key="3">
    <source>
        <dbReference type="ARBA" id="ARBA00022692"/>
    </source>
</evidence>
<evidence type="ECO:0000256" key="6">
    <source>
        <dbReference type="ARBA" id="ARBA00023303"/>
    </source>
</evidence>
<accession>A0A2U1JZP5</accession>
<feature type="transmembrane region" description="Helical" evidence="10">
    <location>
        <begin position="97"/>
        <end position="120"/>
    </location>
</feature>
<dbReference type="GO" id="GO:0140114">
    <property type="term" value="P:cellular detoxification of fluoride"/>
    <property type="evidence" value="ECO:0007669"/>
    <property type="project" value="UniProtKB-UniRule"/>
</dbReference>
<dbReference type="GO" id="GO:0062054">
    <property type="term" value="F:fluoride channel activity"/>
    <property type="evidence" value="ECO:0007669"/>
    <property type="project" value="UniProtKB-UniRule"/>
</dbReference>
<dbReference type="GO" id="GO:0005886">
    <property type="term" value="C:plasma membrane"/>
    <property type="evidence" value="ECO:0007669"/>
    <property type="project" value="UniProtKB-SubCell"/>
</dbReference>
<keyword evidence="3 10" id="KW-0812">Transmembrane</keyword>
<evidence type="ECO:0000256" key="5">
    <source>
        <dbReference type="ARBA" id="ARBA00023136"/>
    </source>
</evidence>
<feature type="binding site" evidence="10">
    <location>
        <position position="75"/>
    </location>
    <ligand>
        <name>Na(+)</name>
        <dbReference type="ChEBI" id="CHEBI:29101"/>
        <note>structural</note>
    </ligand>
</feature>
<comment type="subcellular location">
    <subcellularLocation>
        <location evidence="1 10">Cell membrane</location>
        <topology evidence="1 10">Multi-pass membrane protein</topology>
    </subcellularLocation>
</comment>
<evidence type="ECO:0000256" key="4">
    <source>
        <dbReference type="ARBA" id="ARBA00022989"/>
    </source>
</evidence>
<dbReference type="PANTHER" id="PTHR28259">
    <property type="entry name" value="FLUORIDE EXPORT PROTEIN 1-RELATED"/>
    <property type="match status" value="1"/>
</dbReference>
<keyword evidence="10" id="KW-0406">Ion transport</keyword>
<protein>
    <recommendedName>
        <fullName evidence="10">Fluoride-specific ion channel FluC</fullName>
    </recommendedName>
</protein>
<comment type="activity regulation">
    <text evidence="10">Na(+) is not transported, but it plays an essential structural role and its presence is essential for fluoride channel function.</text>
</comment>
<comment type="function">
    <text evidence="9 10">Fluoride-specific ion channel. Important for reducing fluoride concentration in the cell, thus reducing its toxicity.</text>
</comment>
<name>A0A2U1JZP5_9BACI</name>
<dbReference type="Pfam" id="PF02537">
    <property type="entry name" value="CRCB"/>
    <property type="match status" value="1"/>
</dbReference>
<organism evidence="11 12">
    <name type="scientific">Pueribacillus theae</name>
    <dbReference type="NCBI Taxonomy" id="2171751"/>
    <lineage>
        <taxon>Bacteria</taxon>
        <taxon>Bacillati</taxon>
        <taxon>Bacillota</taxon>
        <taxon>Bacilli</taxon>
        <taxon>Bacillales</taxon>
        <taxon>Bacillaceae</taxon>
        <taxon>Pueribacillus</taxon>
    </lineage>
</organism>
<feature type="transmembrane region" description="Helical" evidence="10">
    <location>
        <begin position="68"/>
        <end position="91"/>
    </location>
</feature>
<evidence type="ECO:0000256" key="1">
    <source>
        <dbReference type="ARBA" id="ARBA00004651"/>
    </source>
</evidence>